<protein>
    <submittedName>
        <fullName evidence="1">Uncharacterized protein</fullName>
    </submittedName>
</protein>
<reference evidence="1 2" key="1">
    <citation type="submission" date="2024-09" db="EMBL/GenBank/DDBJ databases">
        <title>Chromosome-scale assembly of Riccia sorocarpa.</title>
        <authorList>
            <person name="Paukszto L."/>
        </authorList>
    </citation>
    <scope>NUCLEOTIDE SEQUENCE [LARGE SCALE GENOMIC DNA]</scope>
    <source>
        <strain evidence="1">LP-2024</strain>
        <tissue evidence="1">Aerial parts of the thallus</tissue>
    </source>
</reference>
<sequence length="136" mass="14637">MNFDKRNLLSLALVALGVKLTGKRRTSRSASDLIEARDTFWLLIEVSKLNGTGHMSSITFPSFRISPSQLPATMSSCDCDRKNTNGGNCDSSCKECEPTFVFETTSSPKMFYAPVVVASKAAGVATVEAAFSDIGQ</sequence>
<dbReference type="Proteomes" id="UP001633002">
    <property type="component" value="Unassembled WGS sequence"/>
</dbReference>
<gene>
    <name evidence="1" type="ORF">R1sor_010191</name>
</gene>
<keyword evidence="2" id="KW-1185">Reference proteome</keyword>
<organism evidence="1 2">
    <name type="scientific">Riccia sorocarpa</name>
    <dbReference type="NCBI Taxonomy" id="122646"/>
    <lineage>
        <taxon>Eukaryota</taxon>
        <taxon>Viridiplantae</taxon>
        <taxon>Streptophyta</taxon>
        <taxon>Embryophyta</taxon>
        <taxon>Marchantiophyta</taxon>
        <taxon>Marchantiopsida</taxon>
        <taxon>Marchantiidae</taxon>
        <taxon>Marchantiales</taxon>
        <taxon>Ricciaceae</taxon>
        <taxon>Riccia</taxon>
    </lineage>
</organism>
<evidence type="ECO:0000313" key="1">
    <source>
        <dbReference type="EMBL" id="KAL3696115.1"/>
    </source>
</evidence>
<comment type="caution">
    <text evidence="1">The sequence shown here is derived from an EMBL/GenBank/DDBJ whole genome shotgun (WGS) entry which is preliminary data.</text>
</comment>
<accession>A0ABD3I0V3</accession>
<dbReference type="AlphaFoldDB" id="A0ABD3I0V3"/>
<proteinExistence type="predicted"/>
<evidence type="ECO:0000313" key="2">
    <source>
        <dbReference type="Proteomes" id="UP001633002"/>
    </source>
</evidence>
<dbReference type="EMBL" id="JBJQOH010000002">
    <property type="protein sequence ID" value="KAL3696115.1"/>
    <property type="molecule type" value="Genomic_DNA"/>
</dbReference>
<name>A0ABD3I0V3_9MARC</name>